<gene>
    <name evidence="2" type="ORF">FYJ75_06275</name>
</gene>
<dbReference type="EMBL" id="VUNI01000008">
    <property type="protein sequence ID" value="MST74646.1"/>
    <property type="molecule type" value="Genomic_DNA"/>
</dbReference>
<keyword evidence="3" id="KW-1185">Reference proteome</keyword>
<keyword evidence="1" id="KW-1133">Transmembrane helix</keyword>
<evidence type="ECO:0000313" key="3">
    <source>
        <dbReference type="Proteomes" id="UP000474024"/>
    </source>
</evidence>
<comment type="caution">
    <text evidence="2">The sequence shown here is derived from an EMBL/GenBank/DDBJ whole genome shotgun (WGS) entry which is preliminary data.</text>
</comment>
<reference evidence="2 3" key="1">
    <citation type="submission" date="2019-08" db="EMBL/GenBank/DDBJ databases">
        <title>In-depth cultivation of the pig gut microbiome towards novel bacterial diversity and tailored functional studies.</title>
        <authorList>
            <person name="Wylensek D."/>
            <person name="Hitch T.C.A."/>
            <person name="Clavel T."/>
        </authorList>
    </citation>
    <scope>NUCLEOTIDE SEQUENCE [LARGE SCALE GENOMIC DNA]</scope>
    <source>
        <strain evidence="2 3">MUC/MUC-530-WT-4D</strain>
    </source>
</reference>
<organism evidence="2 3">
    <name type="scientific">Roseburia porci</name>
    <dbReference type="NCBI Taxonomy" id="2605790"/>
    <lineage>
        <taxon>Bacteria</taxon>
        <taxon>Bacillati</taxon>
        <taxon>Bacillota</taxon>
        <taxon>Clostridia</taxon>
        <taxon>Lachnospirales</taxon>
        <taxon>Lachnospiraceae</taxon>
        <taxon>Roseburia</taxon>
    </lineage>
</organism>
<sequence length="81" mass="9182">MSQAKVEQYKKEKANRKKTLAKEKRKHAIAVVCTWVVCLAIVGWAGFSGYNYYESKKPAKTYHVSTTDLDSYLSTLTSDSE</sequence>
<dbReference type="AlphaFoldDB" id="A0A6L5YRV4"/>
<accession>A0A6L5YRV4</accession>
<proteinExistence type="predicted"/>
<evidence type="ECO:0000256" key="1">
    <source>
        <dbReference type="SAM" id="Phobius"/>
    </source>
</evidence>
<dbReference type="Proteomes" id="UP000474024">
    <property type="component" value="Unassembled WGS sequence"/>
</dbReference>
<keyword evidence="1" id="KW-0472">Membrane</keyword>
<feature type="transmembrane region" description="Helical" evidence="1">
    <location>
        <begin position="27"/>
        <end position="47"/>
    </location>
</feature>
<name>A0A6L5YRV4_9FIRM</name>
<dbReference type="RefSeq" id="WP_154429616.1">
    <property type="nucleotide sequence ID" value="NZ_VUNI01000008.1"/>
</dbReference>
<protein>
    <submittedName>
        <fullName evidence="2">Uncharacterized protein</fullName>
    </submittedName>
</protein>
<evidence type="ECO:0000313" key="2">
    <source>
        <dbReference type="EMBL" id="MST74646.1"/>
    </source>
</evidence>
<keyword evidence="1" id="KW-0812">Transmembrane</keyword>